<name>A0A9D2NVG3_9FIRM</name>
<sequence>LEYAEFYLYLQKMRFDDRISYEVVIEDDSLKECMIPKFVIEPIVENAVIHGIENTESQGRIKITLKKEGEILTAEVEDNGVGFDVEKYRLSMEAEKEEDGIRQSREKIGLRNVDLRIRHIYGEKYGIDIKSEINKGTVIRIRIPIKESDQNV</sequence>
<evidence type="ECO:0000313" key="2">
    <source>
        <dbReference type="EMBL" id="HJC38120.1"/>
    </source>
</evidence>
<proteinExistence type="predicted"/>
<dbReference type="GO" id="GO:0016301">
    <property type="term" value="F:kinase activity"/>
    <property type="evidence" value="ECO:0007669"/>
    <property type="project" value="UniProtKB-KW"/>
</dbReference>
<dbReference type="Proteomes" id="UP000823894">
    <property type="component" value="Unassembled WGS sequence"/>
</dbReference>
<dbReference type="InterPro" id="IPR050640">
    <property type="entry name" value="Bact_2-comp_sensor_kinase"/>
</dbReference>
<dbReference type="EMBL" id="DWWK01000042">
    <property type="protein sequence ID" value="HJC38120.1"/>
    <property type="molecule type" value="Genomic_DNA"/>
</dbReference>
<dbReference type="PANTHER" id="PTHR34220:SF7">
    <property type="entry name" value="SENSOR HISTIDINE KINASE YPDA"/>
    <property type="match status" value="1"/>
</dbReference>
<feature type="non-terminal residue" evidence="2">
    <location>
        <position position="1"/>
    </location>
</feature>
<evidence type="ECO:0000313" key="3">
    <source>
        <dbReference type="Proteomes" id="UP000823894"/>
    </source>
</evidence>
<reference evidence="2" key="2">
    <citation type="submission" date="2021-04" db="EMBL/GenBank/DDBJ databases">
        <authorList>
            <person name="Gilroy R."/>
        </authorList>
    </citation>
    <scope>NUCLEOTIDE SEQUENCE</scope>
    <source>
        <strain evidence="2">ChiGjej1B1-1692</strain>
    </source>
</reference>
<accession>A0A9D2NVG3</accession>
<keyword evidence="2" id="KW-0418">Kinase</keyword>
<dbReference type="PANTHER" id="PTHR34220">
    <property type="entry name" value="SENSOR HISTIDINE KINASE YPDA"/>
    <property type="match status" value="1"/>
</dbReference>
<dbReference type="Gene3D" id="3.30.565.10">
    <property type="entry name" value="Histidine kinase-like ATPase, C-terminal domain"/>
    <property type="match status" value="1"/>
</dbReference>
<organism evidence="2 3">
    <name type="scientific">Candidatus Mediterraneibacter faecigallinarum</name>
    <dbReference type="NCBI Taxonomy" id="2838669"/>
    <lineage>
        <taxon>Bacteria</taxon>
        <taxon>Bacillati</taxon>
        <taxon>Bacillota</taxon>
        <taxon>Clostridia</taxon>
        <taxon>Lachnospirales</taxon>
        <taxon>Lachnospiraceae</taxon>
        <taxon>Mediterraneibacter</taxon>
    </lineage>
</organism>
<dbReference type="InterPro" id="IPR003594">
    <property type="entry name" value="HATPase_dom"/>
</dbReference>
<feature type="domain" description="Histidine kinase/HSP90-like ATPase" evidence="1">
    <location>
        <begin position="40"/>
        <end position="146"/>
    </location>
</feature>
<reference evidence="2" key="1">
    <citation type="journal article" date="2021" name="PeerJ">
        <title>Extensive microbial diversity within the chicken gut microbiome revealed by metagenomics and culture.</title>
        <authorList>
            <person name="Gilroy R."/>
            <person name="Ravi A."/>
            <person name="Getino M."/>
            <person name="Pursley I."/>
            <person name="Horton D.L."/>
            <person name="Alikhan N.F."/>
            <person name="Baker D."/>
            <person name="Gharbi K."/>
            <person name="Hall N."/>
            <person name="Watson M."/>
            <person name="Adriaenssens E.M."/>
            <person name="Foster-Nyarko E."/>
            <person name="Jarju S."/>
            <person name="Secka A."/>
            <person name="Antonio M."/>
            <person name="Oren A."/>
            <person name="Chaudhuri R.R."/>
            <person name="La Ragione R."/>
            <person name="Hildebrand F."/>
            <person name="Pallen M.J."/>
        </authorList>
    </citation>
    <scope>NUCLEOTIDE SEQUENCE</scope>
    <source>
        <strain evidence="2">ChiGjej1B1-1692</strain>
    </source>
</reference>
<evidence type="ECO:0000259" key="1">
    <source>
        <dbReference type="Pfam" id="PF02518"/>
    </source>
</evidence>
<dbReference type="InterPro" id="IPR036890">
    <property type="entry name" value="HATPase_C_sf"/>
</dbReference>
<protein>
    <submittedName>
        <fullName evidence="2">Sensor histidine kinase</fullName>
    </submittedName>
</protein>
<dbReference type="Pfam" id="PF02518">
    <property type="entry name" value="HATPase_c"/>
    <property type="match status" value="1"/>
</dbReference>
<gene>
    <name evidence="2" type="ORF">H9757_03495</name>
</gene>
<dbReference type="SUPFAM" id="SSF55874">
    <property type="entry name" value="ATPase domain of HSP90 chaperone/DNA topoisomerase II/histidine kinase"/>
    <property type="match status" value="1"/>
</dbReference>
<comment type="caution">
    <text evidence="2">The sequence shown here is derived from an EMBL/GenBank/DDBJ whole genome shotgun (WGS) entry which is preliminary data.</text>
</comment>
<keyword evidence="2" id="KW-0808">Transferase</keyword>
<dbReference type="AlphaFoldDB" id="A0A9D2NVG3"/>